<dbReference type="AlphaFoldDB" id="A0A9K3DAB4"/>
<evidence type="ECO:0000313" key="2">
    <source>
        <dbReference type="EMBL" id="GIQ92088.1"/>
    </source>
</evidence>
<protein>
    <submittedName>
        <fullName evidence="2">Uncharacterized protein</fullName>
    </submittedName>
</protein>
<reference evidence="2 3" key="1">
    <citation type="journal article" date="2018" name="PLoS ONE">
        <title>The draft genome of Kipferlia bialata reveals reductive genome evolution in fornicate parasites.</title>
        <authorList>
            <person name="Tanifuji G."/>
            <person name="Takabayashi S."/>
            <person name="Kume K."/>
            <person name="Takagi M."/>
            <person name="Nakayama T."/>
            <person name="Kamikawa R."/>
            <person name="Inagaki Y."/>
            <person name="Hashimoto T."/>
        </authorList>
    </citation>
    <scope>NUCLEOTIDE SEQUENCE [LARGE SCALE GENOMIC DNA]</scope>
    <source>
        <strain evidence="2">NY0173</strain>
    </source>
</reference>
<keyword evidence="3" id="KW-1185">Reference proteome</keyword>
<name>A0A9K3DAB4_9EUKA</name>
<sequence length="67" mass="7628">MTNPIQEDTKSRPDPPSAKRRLRRRSEFPGMPSDCLSQLDKQFFGTEGPEADVVFSPWSLLHSLLIL</sequence>
<dbReference type="Proteomes" id="UP000265618">
    <property type="component" value="Unassembled WGS sequence"/>
</dbReference>
<evidence type="ECO:0000256" key="1">
    <source>
        <dbReference type="SAM" id="MobiDB-lite"/>
    </source>
</evidence>
<comment type="caution">
    <text evidence="2">The sequence shown here is derived from an EMBL/GenBank/DDBJ whole genome shotgun (WGS) entry which is preliminary data.</text>
</comment>
<evidence type="ECO:0000313" key="3">
    <source>
        <dbReference type="Proteomes" id="UP000265618"/>
    </source>
</evidence>
<feature type="region of interest" description="Disordered" evidence="1">
    <location>
        <begin position="1"/>
        <end position="34"/>
    </location>
</feature>
<organism evidence="2 3">
    <name type="scientific">Kipferlia bialata</name>
    <dbReference type="NCBI Taxonomy" id="797122"/>
    <lineage>
        <taxon>Eukaryota</taxon>
        <taxon>Metamonada</taxon>
        <taxon>Carpediemonas-like organisms</taxon>
        <taxon>Kipferlia</taxon>
    </lineage>
</organism>
<dbReference type="EMBL" id="BDIP01008947">
    <property type="protein sequence ID" value="GIQ92088.1"/>
    <property type="molecule type" value="Genomic_DNA"/>
</dbReference>
<feature type="non-terminal residue" evidence="2">
    <location>
        <position position="1"/>
    </location>
</feature>
<gene>
    <name evidence="2" type="ORF">KIPB_015659</name>
</gene>
<proteinExistence type="predicted"/>
<accession>A0A9K3DAB4</accession>